<dbReference type="Proteomes" id="UP001177140">
    <property type="component" value="Unassembled WGS sequence"/>
</dbReference>
<proteinExistence type="predicted"/>
<evidence type="ECO:0000313" key="2">
    <source>
        <dbReference type="EMBL" id="MCL7035509.1"/>
    </source>
</evidence>
<keyword evidence="3" id="KW-1185">Reference proteome</keyword>
<sequence>MSTTGKGDEHNHESQDTMLQRVESSNIAGIELMLSKLVDTLSQNQRQLLETQAETQKHLLESLTTSFNKGLEAVIKHQNKENQTGEKKVKADAKKQKTA</sequence>
<evidence type="ECO:0000256" key="1">
    <source>
        <dbReference type="SAM" id="MobiDB-lite"/>
    </source>
</evidence>
<dbReference type="AlphaFoldDB" id="A0AA41V957"/>
<feature type="non-terminal residue" evidence="2">
    <location>
        <position position="99"/>
    </location>
</feature>
<feature type="region of interest" description="Disordered" evidence="1">
    <location>
        <begin position="76"/>
        <end position="99"/>
    </location>
</feature>
<accession>A0AA41V957</accession>
<gene>
    <name evidence="2" type="ORF">MKW94_010479</name>
</gene>
<protein>
    <submittedName>
        <fullName evidence="2">Uncharacterized protein</fullName>
    </submittedName>
</protein>
<evidence type="ECO:0000313" key="3">
    <source>
        <dbReference type="Proteomes" id="UP001177140"/>
    </source>
</evidence>
<reference evidence="2" key="1">
    <citation type="submission" date="2022-03" db="EMBL/GenBank/DDBJ databases">
        <title>A functionally conserved STORR gene fusion in Papaver species that diverged 16.8 million years ago.</title>
        <authorList>
            <person name="Catania T."/>
        </authorList>
    </citation>
    <scope>NUCLEOTIDE SEQUENCE</scope>
    <source>
        <strain evidence="2">S-191538</strain>
    </source>
</reference>
<organism evidence="2 3">
    <name type="scientific">Papaver nudicaule</name>
    <name type="common">Iceland poppy</name>
    <dbReference type="NCBI Taxonomy" id="74823"/>
    <lineage>
        <taxon>Eukaryota</taxon>
        <taxon>Viridiplantae</taxon>
        <taxon>Streptophyta</taxon>
        <taxon>Embryophyta</taxon>
        <taxon>Tracheophyta</taxon>
        <taxon>Spermatophyta</taxon>
        <taxon>Magnoliopsida</taxon>
        <taxon>Ranunculales</taxon>
        <taxon>Papaveraceae</taxon>
        <taxon>Papaveroideae</taxon>
        <taxon>Papaver</taxon>
    </lineage>
</organism>
<name>A0AA41V957_PAPNU</name>
<dbReference type="EMBL" id="JAJJMA010157585">
    <property type="protein sequence ID" value="MCL7035509.1"/>
    <property type="molecule type" value="Genomic_DNA"/>
</dbReference>
<comment type="caution">
    <text evidence="2">The sequence shown here is derived from an EMBL/GenBank/DDBJ whole genome shotgun (WGS) entry which is preliminary data.</text>
</comment>